<organism evidence="2 3">
    <name type="scientific">Halobacillus naozhouensis</name>
    <dbReference type="NCBI Taxonomy" id="554880"/>
    <lineage>
        <taxon>Bacteria</taxon>
        <taxon>Bacillati</taxon>
        <taxon>Bacillota</taxon>
        <taxon>Bacilli</taxon>
        <taxon>Bacillales</taxon>
        <taxon>Bacillaceae</taxon>
        <taxon>Halobacillus</taxon>
    </lineage>
</organism>
<protein>
    <submittedName>
        <fullName evidence="2">YqhR family membrane protein</fullName>
    </submittedName>
</protein>
<evidence type="ECO:0000256" key="1">
    <source>
        <dbReference type="SAM" id="Phobius"/>
    </source>
</evidence>
<dbReference type="Pfam" id="PF11085">
    <property type="entry name" value="YqhR"/>
    <property type="match status" value="1"/>
</dbReference>
<name>A0ABY8ITA7_9BACI</name>
<feature type="transmembrane region" description="Helical" evidence="1">
    <location>
        <begin position="152"/>
        <end position="175"/>
    </location>
</feature>
<keyword evidence="3" id="KW-1185">Reference proteome</keyword>
<reference evidence="2 3" key="1">
    <citation type="submission" date="2023-04" db="EMBL/GenBank/DDBJ databases">
        <title>Genome sequence of Halobacillus naozhouensis KACC 21980.</title>
        <authorList>
            <person name="Kim S."/>
            <person name="Heo J."/>
            <person name="Kwon S.-W."/>
        </authorList>
    </citation>
    <scope>NUCLEOTIDE SEQUENCE [LARGE SCALE GENOMIC DNA]</scope>
    <source>
        <strain evidence="2 3">KCTC 13234</strain>
    </source>
</reference>
<dbReference type="EMBL" id="CP121671">
    <property type="protein sequence ID" value="WFT73230.1"/>
    <property type="molecule type" value="Genomic_DNA"/>
</dbReference>
<keyword evidence="1" id="KW-0812">Transmembrane</keyword>
<evidence type="ECO:0000313" key="3">
    <source>
        <dbReference type="Proteomes" id="UP001221597"/>
    </source>
</evidence>
<dbReference type="Proteomes" id="UP001221597">
    <property type="component" value="Chromosome"/>
</dbReference>
<feature type="transmembrane region" description="Helical" evidence="1">
    <location>
        <begin position="89"/>
        <end position="114"/>
    </location>
</feature>
<gene>
    <name evidence="2" type="ORF">P9989_12530</name>
</gene>
<keyword evidence="1" id="KW-0472">Membrane</keyword>
<sequence>MNYNLMEKINAEVIKMEGNSKEPKQNQEHIEQSTQEPPQSVLSKTLVIGFVAGILWGGLGGVSYYFNFSQVSAATFIFRSFWQTDWTSTFLAEVLAIGIVAVLSIFMALAYYVVLKRKDGIWPGLIFGVVLFGVLFYLMNPIFQAVPEFTQLTIDSIVTAVCLFVLYGVFIGYSISYEYHEYNQPTQTAKQPTE</sequence>
<feature type="transmembrane region" description="Helical" evidence="1">
    <location>
        <begin position="46"/>
        <end position="68"/>
    </location>
</feature>
<dbReference type="RefSeq" id="WP_283075251.1">
    <property type="nucleotide sequence ID" value="NZ_CP121671.1"/>
</dbReference>
<proteinExistence type="predicted"/>
<keyword evidence="1" id="KW-1133">Transmembrane helix</keyword>
<dbReference type="InterPro" id="IPR024563">
    <property type="entry name" value="YqhR"/>
</dbReference>
<accession>A0ABY8ITA7</accession>
<feature type="transmembrane region" description="Helical" evidence="1">
    <location>
        <begin position="120"/>
        <end position="140"/>
    </location>
</feature>
<evidence type="ECO:0000313" key="2">
    <source>
        <dbReference type="EMBL" id="WFT73230.1"/>
    </source>
</evidence>